<evidence type="ECO:0000256" key="2">
    <source>
        <dbReference type="ARBA" id="ARBA00019841"/>
    </source>
</evidence>
<dbReference type="InterPro" id="IPR041122">
    <property type="entry name" value="RecJ_OB"/>
</dbReference>
<protein>
    <recommendedName>
        <fullName evidence="2">Single-stranded-DNA-specific exonuclease RecJ</fullName>
    </recommendedName>
</protein>
<dbReference type="Pfam" id="PF17768">
    <property type="entry name" value="RecJ_OB"/>
    <property type="match status" value="1"/>
</dbReference>
<evidence type="ECO:0000259" key="6">
    <source>
        <dbReference type="Pfam" id="PF01368"/>
    </source>
</evidence>
<comment type="caution">
    <text evidence="9">The sequence shown here is derived from an EMBL/GenBank/DDBJ whole genome shotgun (WGS) entry which is preliminary data.</text>
</comment>
<dbReference type="Gene3D" id="3.10.310.30">
    <property type="match status" value="1"/>
</dbReference>
<keyword evidence="4" id="KW-0378">Hydrolase</keyword>
<dbReference type="EMBL" id="JAAMYB010000004">
    <property type="protein sequence ID" value="MCD3194895.1"/>
    <property type="molecule type" value="Genomic_DNA"/>
</dbReference>
<dbReference type="InterPro" id="IPR038763">
    <property type="entry name" value="DHH_sf"/>
</dbReference>
<dbReference type="RefSeq" id="WP_231147847.1">
    <property type="nucleotide sequence ID" value="NZ_JAAMYB010000004.1"/>
</dbReference>
<evidence type="ECO:0000259" key="8">
    <source>
        <dbReference type="Pfam" id="PF17768"/>
    </source>
</evidence>
<keyword evidence="3" id="KW-0540">Nuclease</keyword>
<sequence length="600" mass="69380">MKYITLNNGYDFINEKELLNVLLKNRGVNNPRQLLDLNEQVVHDGMLLKNMDEALNLLHKYIEKSKDEIVNIHIIIDSDCDGYTSSAYAINYLNDLIKNNKLKINITYSLHKGKEHGIIIRELENYNFDLLIVPDAGSNDVKECNILKEQGKDILILDHHDIDTENKCAIVVNCKDKQYPNETLAGVGVVHKFFKEYDKKYGYNFANKYIDLVALGCIGDAMDLRNYETRYLVLKGLENIKNDFIKYIIKEQSYSLKDEITIMGVGWYIAPLINAVVRSGTQEEKEDTFKALIGVNELREYKPRKNKNNPNPQIQQQPLQEFMARVCKNVKGRQDREVKKGLIELNKKITEKKLNDNKILVVDCENIIDKTFTGLIANKLTSQYKKPVIVLRKKEGEEGVFGGSCRNYKLSPIVNLKEFLDELNTFNELSGHGNAFGFKITLDNIIKTVNRANEKLKDIKIEDVYKVDYEVPIGRLKPKHITQVGQWSNLWGNKLDEPLFAITDIYISTEDIKLMGSKKNIIRFDKKIGSNQITFIKFFANEDTYNKMIMKQKRGLSTKQVKKVKIDVIGKFKINKWQETEYPQIEIVDFNVSENKDFIF</sequence>
<evidence type="ECO:0000313" key="10">
    <source>
        <dbReference type="Proteomes" id="UP000813637"/>
    </source>
</evidence>
<organism evidence="9 10">
    <name type="scientific">Clostridium botulinum C</name>
    <dbReference type="NCBI Taxonomy" id="36828"/>
    <lineage>
        <taxon>Bacteria</taxon>
        <taxon>Bacillati</taxon>
        <taxon>Bacillota</taxon>
        <taxon>Clostridia</taxon>
        <taxon>Eubacteriales</taxon>
        <taxon>Clostridiaceae</taxon>
        <taxon>Clostridium</taxon>
    </lineage>
</organism>
<evidence type="ECO:0000256" key="4">
    <source>
        <dbReference type="ARBA" id="ARBA00022801"/>
    </source>
</evidence>
<dbReference type="SUPFAM" id="SSF64182">
    <property type="entry name" value="DHH phosphoesterases"/>
    <property type="match status" value="1"/>
</dbReference>
<dbReference type="Gene3D" id="3.90.1640.30">
    <property type="match status" value="1"/>
</dbReference>
<comment type="similarity">
    <text evidence="1">Belongs to the RecJ family.</text>
</comment>
<reference evidence="9" key="2">
    <citation type="journal article" date="2021" name="Microorganisms">
        <title>Extensive Genome Exploration of Clostridium botulinum Group III Field Strains.</title>
        <authorList>
            <person name="Fillo S."/>
            <person name="Giordani F."/>
            <person name="Tonon E."/>
            <person name="Drigo I."/>
            <person name="Anselmo A."/>
            <person name="Fortunato A."/>
            <person name="Lista F."/>
            <person name="Bano L."/>
        </authorList>
    </citation>
    <scope>NUCLEOTIDE SEQUENCE</scope>
    <source>
        <strain evidence="9">IZSVe-TV_9877_3_12</strain>
    </source>
</reference>
<dbReference type="AlphaFoldDB" id="A0A9Q3V9L1"/>
<dbReference type="PANTHER" id="PTHR30255">
    <property type="entry name" value="SINGLE-STRANDED-DNA-SPECIFIC EXONUCLEASE RECJ"/>
    <property type="match status" value="1"/>
</dbReference>
<dbReference type="InterPro" id="IPR001667">
    <property type="entry name" value="DDH_dom"/>
</dbReference>
<gene>
    <name evidence="9" type="ORF">G8S53_06275</name>
</gene>
<dbReference type="PANTHER" id="PTHR30255:SF2">
    <property type="entry name" value="SINGLE-STRANDED-DNA-SPECIFIC EXONUCLEASE RECJ"/>
    <property type="match status" value="1"/>
</dbReference>
<dbReference type="Pfam" id="PF02272">
    <property type="entry name" value="DHHA1"/>
    <property type="match status" value="1"/>
</dbReference>
<dbReference type="InterPro" id="IPR003156">
    <property type="entry name" value="DHHA1_dom"/>
</dbReference>
<accession>A0A9Q3V9L1</accession>
<dbReference type="InterPro" id="IPR051673">
    <property type="entry name" value="SSDNA_exonuclease_RecJ"/>
</dbReference>
<feature type="domain" description="DDH" evidence="6">
    <location>
        <begin position="71"/>
        <end position="216"/>
    </location>
</feature>
<keyword evidence="5" id="KW-0269">Exonuclease</keyword>
<feature type="domain" description="RecJ OB" evidence="8">
    <location>
        <begin position="467"/>
        <end position="589"/>
    </location>
</feature>
<evidence type="ECO:0000256" key="3">
    <source>
        <dbReference type="ARBA" id="ARBA00022722"/>
    </source>
</evidence>
<dbReference type="Proteomes" id="UP000813637">
    <property type="component" value="Unassembled WGS sequence"/>
</dbReference>
<reference evidence="9" key="1">
    <citation type="submission" date="2020-02" db="EMBL/GenBank/DDBJ databases">
        <authorList>
            <person name="Fillo S."/>
            <person name="Giordani F."/>
            <person name="Tonon E."/>
            <person name="Drigo I."/>
            <person name="Anselmo A."/>
            <person name="Fortunato A."/>
            <person name="Bano L."/>
            <person name="Lista F."/>
        </authorList>
    </citation>
    <scope>NUCLEOTIDE SEQUENCE</scope>
    <source>
        <strain evidence="9">IZSVe-TV_9877_3_12</strain>
    </source>
</reference>
<evidence type="ECO:0000256" key="5">
    <source>
        <dbReference type="ARBA" id="ARBA00022839"/>
    </source>
</evidence>
<name>A0A9Q3V9L1_CLOBO</name>
<dbReference type="GO" id="GO:0003676">
    <property type="term" value="F:nucleic acid binding"/>
    <property type="evidence" value="ECO:0007669"/>
    <property type="project" value="InterPro"/>
</dbReference>
<evidence type="ECO:0000256" key="1">
    <source>
        <dbReference type="ARBA" id="ARBA00005915"/>
    </source>
</evidence>
<feature type="domain" description="DHHA1" evidence="7">
    <location>
        <begin position="357"/>
        <end position="457"/>
    </location>
</feature>
<proteinExistence type="inferred from homology"/>
<dbReference type="Pfam" id="PF01368">
    <property type="entry name" value="DHH"/>
    <property type="match status" value="1"/>
</dbReference>
<dbReference type="GO" id="GO:0004527">
    <property type="term" value="F:exonuclease activity"/>
    <property type="evidence" value="ECO:0007669"/>
    <property type="project" value="UniProtKB-KW"/>
</dbReference>
<evidence type="ECO:0000259" key="7">
    <source>
        <dbReference type="Pfam" id="PF02272"/>
    </source>
</evidence>
<evidence type="ECO:0000313" key="9">
    <source>
        <dbReference type="EMBL" id="MCD3194895.1"/>
    </source>
</evidence>